<dbReference type="AlphaFoldDB" id="A0A819HTB4"/>
<reference evidence="2" key="1">
    <citation type="submission" date="2021-02" db="EMBL/GenBank/DDBJ databases">
        <authorList>
            <person name="Nowell W R."/>
        </authorList>
    </citation>
    <scope>NUCLEOTIDE SEQUENCE</scope>
</reference>
<accession>A0A819HTB4</accession>
<comment type="caution">
    <text evidence="2">The sequence shown here is derived from an EMBL/GenBank/DDBJ whole genome shotgun (WGS) entry which is preliminary data.</text>
</comment>
<dbReference type="EMBL" id="CAJOBB010001779">
    <property type="protein sequence ID" value="CAF3902324.1"/>
    <property type="molecule type" value="Genomic_DNA"/>
</dbReference>
<sequence>MPRFLLTATAKDSQQMEFKFITSIRLGSRGLIESLEIFDITLTFQNAQRICTLLSNRLCNLKKLEFNIYDAFYPWKWNPSCIVDGKNKSTRRIVTLIYLLVDKLQKLVSLCIVFSNFKFDDTPCFPHLIRRQLHQYPLNRPFRLQFSSDVIALWLK</sequence>
<gene>
    <name evidence="1" type="ORF">IZO911_LOCUS13983</name>
    <name evidence="2" type="ORF">KXQ929_LOCUS22888</name>
</gene>
<evidence type="ECO:0000313" key="1">
    <source>
        <dbReference type="EMBL" id="CAF0933030.1"/>
    </source>
</evidence>
<dbReference type="Proteomes" id="UP000663868">
    <property type="component" value="Unassembled WGS sequence"/>
</dbReference>
<organism evidence="2 3">
    <name type="scientific">Adineta steineri</name>
    <dbReference type="NCBI Taxonomy" id="433720"/>
    <lineage>
        <taxon>Eukaryota</taxon>
        <taxon>Metazoa</taxon>
        <taxon>Spiralia</taxon>
        <taxon>Gnathifera</taxon>
        <taxon>Rotifera</taxon>
        <taxon>Eurotatoria</taxon>
        <taxon>Bdelloidea</taxon>
        <taxon>Adinetida</taxon>
        <taxon>Adinetidae</taxon>
        <taxon>Adineta</taxon>
    </lineage>
</organism>
<evidence type="ECO:0000313" key="3">
    <source>
        <dbReference type="Proteomes" id="UP000663868"/>
    </source>
</evidence>
<dbReference type="EMBL" id="CAJNOE010000115">
    <property type="protein sequence ID" value="CAF0933030.1"/>
    <property type="molecule type" value="Genomic_DNA"/>
</dbReference>
<proteinExistence type="predicted"/>
<dbReference type="Proteomes" id="UP000663860">
    <property type="component" value="Unassembled WGS sequence"/>
</dbReference>
<evidence type="ECO:0000313" key="2">
    <source>
        <dbReference type="EMBL" id="CAF3902324.1"/>
    </source>
</evidence>
<name>A0A819HTB4_9BILA</name>
<protein>
    <submittedName>
        <fullName evidence="2">Uncharacterized protein</fullName>
    </submittedName>
</protein>